<dbReference type="EMBL" id="PYWC01000010">
    <property type="protein sequence ID" value="PWW79137.1"/>
    <property type="molecule type" value="Genomic_DNA"/>
</dbReference>
<sequence length="182" mass="19445">MPAILLFPVRALTPMYNKRDYTANEGGDDGDGKSLVVIVGVVIAGLTLLVGVMALRSPRFRRFASYLLPSRCVNALCCDPPPEAPRIPTADSAVPVIHLHVVTPSIPMPNPLPPPIETPPHWSNHIPYEDVRVTGATGLPELRGPERVATWPGVYTVLEALSHFVSACLSGAPPFVSVVADA</sequence>
<gene>
    <name evidence="2" type="ORF">C7212DRAFT_340056</name>
</gene>
<dbReference type="AlphaFoldDB" id="A0A317T094"/>
<evidence type="ECO:0000256" key="1">
    <source>
        <dbReference type="SAM" id="Phobius"/>
    </source>
</evidence>
<proteinExistence type="predicted"/>
<feature type="transmembrane region" description="Helical" evidence="1">
    <location>
        <begin position="35"/>
        <end position="55"/>
    </location>
</feature>
<reference evidence="2 3" key="1">
    <citation type="submission" date="2018-03" db="EMBL/GenBank/DDBJ databases">
        <title>Genomes of Pezizomycetes fungi and the evolution of truffles.</title>
        <authorList>
            <person name="Murat C."/>
            <person name="Payen T."/>
            <person name="Noel B."/>
            <person name="Kuo A."/>
            <person name="Martin F.M."/>
        </authorList>
    </citation>
    <scope>NUCLEOTIDE SEQUENCE [LARGE SCALE GENOMIC DNA]</scope>
    <source>
        <strain evidence="2">091103-1</strain>
    </source>
</reference>
<keyword evidence="3" id="KW-1185">Reference proteome</keyword>
<protein>
    <submittedName>
        <fullName evidence="2">Uncharacterized protein</fullName>
    </submittedName>
</protein>
<evidence type="ECO:0000313" key="3">
    <source>
        <dbReference type="Proteomes" id="UP000246991"/>
    </source>
</evidence>
<keyword evidence="1" id="KW-1133">Transmembrane helix</keyword>
<accession>A0A317T094</accession>
<keyword evidence="1" id="KW-0812">Transmembrane</keyword>
<keyword evidence="1" id="KW-0472">Membrane</keyword>
<evidence type="ECO:0000313" key="2">
    <source>
        <dbReference type="EMBL" id="PWW79137.1"/>
    </source>
</evidence>
<organism evidence="2 3">
    <name type="scientific">Tuber magnatum</name>
    <name type="common">white Piedmont truffle</name>
    <dbReference type="NCBI Taxonomy" id="42249"/>
    <lineage>
        <taxon>Eukaryota</taxon>
        <taxon>Fungi</taxon>
        <taxon>Dikarya</taxon>
        <taxon>Ascomycota</taxon>
        <taxon>Pezizomycotina</taxon>
        <taxon>Pezizomycetes</taxon>
        <taxon>Pezizales</taxon>
        <taxon>Tuberaceae</taxon>
        <taxon>Tuber</taxon>
    </lineage>
</organism>
<comment type="caution">
    <text evidence="2">The sequence shown here is derived from an EMBL/GenBank/DDBJ whole genome shotgun (WGS) entry which is preliminary data.</text>
</comment>
<dbReference type="Proteomes" id="UP000246991">
    <property type="component" value="Unassembled WGS sequence"/>
</dbReference>
<name>A0A317T094_9PEZI</name>